<organism evidence="16 17">
    <name type="scientific">Pseudorhodoferax soli</name>
    <dbReference type="NCBI Taxonomy" id="545864"/>
    <lineage>
        <taxon>Bacteria</taxon>
        <taxon>Pseudomonadati</taxon>
        <taxon>Pseudomonadota</taxon>
        <taxon>Betaproteobacteria</taxon>
        <taxon>Burkholderiales</taxon>
        <taxon>Comamonadaceae</taxon>
    </lineage>
</organism>
<feature type="compositionally biased region" description="Polar residues" evidence="11">
    <location>
        <begin position="416"/>
        <end position="427"/>
    </location>
</feature>
<keyword evidence="8" id="KW-0472">Membrane</keyword>
<feature type="domain" description="NolW-like" evidence="14">
    <location>
        <begin position="329"/>
        <end position="457"/>
    </location>
</feature>
<dbReference type="InterPro" id="IPR004846">
    <property type="entry name" value="T2SS/T3SS_dom"/>
</dbReference>
<dbReference type="Pfam" id="PF00263">
    <property type="entry name" value="Secretin"/>
    <property type="match status" value="1"/>
</dbReference>
<feature type="signal peptide" evidence="12">
    <location>
        <begin position="1"/>
        <end position="32"/>
    </location>
</feature>
<sequence>MHSFLNRRPAHPTPRACALAAALLCSALPVRAQIPPAPQVPQAGMPAAAMPAPGGPSTVSLVPSGPRRGDPVTLNFMNADIEAVARTMATITGRNVVVDPRVKGTMNLSTDQPVPPSVAYSQFIAALRMQGFTVVDAAGLDKVVPEADAKLQSSPVSISDGGDGGLPSGSQIVTQIFRLNHESANNLVPVLRPLISPNNTINANPGTNSLVITDYADNLRRLGRVIAAMDVSNATDVEVIPLRHALASDMAPLVSRLVEPGSSTGGGAAPAAGQAADTSYRTTLLAEPRSNALVVRASNPARMNLIRSLVARLDQPPAPGSSAASGNIHVVYLKNADAVKLAATLRAAMAAGNTGGTGTQGGGSVPGSSTSNLGTLQTSFGSNSSNSSSGGSTNSVSGFGSSSSGGGNLSQGNSNQPSTGGQIQADPSTNSLIISAPEPQYRQLRTVIDRLDGRRAQVLVESLIVEVNAEKAAEFGIQWSALLGGKNLAALGTNFSVGGRNIFSIAPGLLNGSGTTTAGQTALPSTGGNLGYIYQKNGNNVLGFLARFLETNTDGNILSTPNLLTLDNEEARIIIGENVPFVTGSYTNATSTGSGTVNPFQTYERQDVGLTLRVRPQINENGTVKMVIYQESSAVKSGTESAASGPTTTKRAIESTVLVDDGSIVVLGGLLQDQYGGNQEKVPGVGDIPFFGNLFKSEARSRRKTNLMVFLRPVVVRDNSSAEQLSMDRYDLMRVGQQQAQPVESSLVRVNEAPVLPEQPLRRLTPAAATMPAPLLPPSTNLQTQTPGAPSQPVTTPQ</sequence>
<dbReference type="NCBIfam" id="TIGR02517">
    <property type="entry name" value="type_II_gspD"/>
    <property type="match status" value="1"/>
</dbReference>
<evidence type="ECO:0000256" key="1">
    <source>
        <dbReference type="ARBA" id="ARBA00004442"/>
    </source>
</evidence>
<evidence type="ECO:0000256" key="9">
    <source>
        <dbReference type="ARBA" id="ARBA00023237"/>
    </source>
</evidence>
<name>A0A368Y278_9BURK</name>
<dbReference type="Gene3D" id="3.30.1370.120">
    <property type="match status" value="3"/>
</dbReference>
<evidence type="ECO:0000259" key="14">
    <source>
        <dbReference type="Pfam" id="PF03958"/>
    </source>
</evidence>
<feature type="domain" description="NolW-like" evidence="14">
    <location>
        <begin position="237"/>
        <end position="318"/>
    </location>
</feature>
<comment type="subcellular location">
    <subcellularLocation>
        <location evidence="1 10">Cell outer membrane</location>
    </subcellularLocation>
</comment>
<dbReference type="InterPro" id="IPR050810">
    <property type="entry name" value="Bact_Secretion_Sys_Channel"/>
</dbReference>
<keyword evidence="4" id="KW-1134">Transmembrane beta strand</keyword>
<evidence type="ECO:0000313" key="17">
    <source>
        <dbReference type="Proteomes" id="UP000252884"/>
    </source>
</evidence>
<evidence type="ECO:0000256" key="3">
    <source>
        <dbReference type="ARBA" id="ARBA00022448"/>
    </source>
</evidence>
<dbReference type="PANTHER" id="PTHR30332:SF24">
    <property type="entry name" value="SECRETIN GSPD-RELATED"/>
    <property type="match status" value="1"/>
</dbReference>
<evidence type="ECO:0000256" key="6">
    <source>
        <dbReference type="ARBA" id="ARBA00022729"/>
    </source>
</evidence>
<feature type="region of interest" description="Disordered" evidence="11">
    <location>
        <begin position="355"/>
        <end position="427"/>
    </location>
</feature>
<feature type="compositionally biased region" description="Low complexity" evidence="11">
    <location>
        <begin position="366"/>
        <end position="402"/>
    </location>
</feature>
<dbReference type="InterPro" id="IPR013356">
    <property type="entry name" value="T2SS_GspD"/>
</dbReference>
<dbReference type="InterPro" id="IPR005644">
    <property type="entry name" value="NolW-like"/>
</dbReference>
<dbReference type="RefSeq" id="WP_425466345.1">
    <property type="nucleotide sequence ID" value="NZ_QPJK01000002.1"/>
</dbReference>
<evidence type="ECO:0000256" key="4">
    <source>
        <dbReference type="ARBA" id="ARBA00022452"/>
    </source>
</evidence>
<dbReference type="Pfam" id="PF03958">
    <property type="entry name" value="Secretin_N"/>
    <property type="match status" value="3"/>
</dbReference>
<dbReference type="InterPro" id="IPR001775">
    <property type="entry name" value="GspD/PilQ"/>
</dbReference>
<keyword evidence="5" id="KW-0812">Transmembrane</keyword>
<reference evidence="16 17" key="1">
    <citation type="submission" date="2018-07" db="EMBL/GenBank/DDBJ databases">
        <title>Genomic Encyclopedia of Type Strains, Phase IV (KMG-IV): sequencing the most valuable type-strain genomes for metagenomic binning, comparative biology and taxonomic classification.</title>
        <authorList>
            <person name="Goeker M."/>
        </authorList>
    </citation>
    <scope>NUCLEOTIDE SEQUENCE [LARGE SCALE GENOMIC DNA]</scope>
    <source>
        <strain evidence="16 17">DSM 21634</strain>
    </source>
</reference>
<dbReference type="EMBL" id="QPJK01000002">
    <property type="protein sequence ID" value="RCW74205.1"/>
    <property type="molecule type" value="Genomic_DNA"/>
</dbReference>
<dbReference type="InterPro" id="IPR038591">
    <property type="entry name" value="NolW-like_sf"/>
</dbReference>
<feature type="domain" description="GspD-like N0" evidence="15">
    <location>
        <begin position="74"/>
        <end position="143"/>
    </location>
</feature>
<dbReference type="AlphaFoldDB" id="A0A368Y278"/>
<dbReference type="InterPro" id="IPR049371">
    <property type="entry name" value="GspD-like_N0"/>
</dbReference>
<keyword evidence="6 12" id="KW-0732">Signal</keyword>
<evidence type="ECO:0000256" key="12">
    <source>
        <dbReference type="SAM" id="SignalP"/>
    </source>
</evidence>
<feature type="domain" description="Type II/III secretion system secretin-like" evidence="13">
    <location>
        <begin position="549"/>
        <end position="717"/>
    </location>
</feature>
<evidence type="ECO:0000259" key="13">
    <source>
        <dbReference type="Pfam" id="PF00263"/>
    </source>
</evidence>
<evidence type="ECO:0000256" key="5">
    <source>
        <dbReference type="ARBA" id="ARBA00022692"/>
    </source>
</evidence>
<protein>
    <submittedName>
        <fullName evidence="16">General secretion pathway protein D</fullName>
    </submittedName>
</protein>
<accession>A0A368Y278</accession>
<feature type="compositionally biased region" description="Gly residues" evidence="11">
    <location>
        <begin position="355"/>
        <end position="365"/>
    </location>
</feature>
<evidence type="ECO:0000313" key="16">
    <source>
        <dbReference type="EMBL" id="RCW74205.1"/>
    </source>
</evidence>
<feature type="domain" description="NolW-like" evidence="14">
    <location>
        <begin position="174"/>
        <end position="231"/>
    </location>
</feature>
<keyword evidence="3 10" id="KW-0813">Transport</keyword>
<feature type="region of interest" description="Disordered" evidence="11">
    <location>
        <begin position="770"/>
        <end position="798"/>
    </location>
</feature>
<feature type="chain" id="PRO_5016952860" evidence="12">
    <location>
        <begin position="33"/>
        <end position="798"/>
    </location>
</feature>
<comment type="caution">
    <text evidence="16">The sequence shown here is derived from an EMBL/GenBank/DDBJ whole genome shotgun (WGS) entry which is preliminary data.</text>
</comment>
<evidence type="ECO:0000259" key="15">
    <source>
        <dbReference type="Pfam" id="PF21305"/>
    </source>
</evidence>
<evidence type="ECO:0000256" key="8">
    <source>
        <dbReference type="ARBA" id="ARBA00023136"/>
    </source>
</evidence>
<evidence type="ECO:0000256" key="2">
    <source>
        <dbReference type="ARBA" id="ARBA00006980"/>
    </source>
</evidence>
<dbReference type="PRINTS" id="PR01032">
    <property type="entry name" value="PHAGEIV"/>
</dbReference>
<dbReference type="Proteomes" id="UP000252884">
    <property type="component" value="Unassembled WGS sequence"/>
</dbReference>
<dbReference type="Pfam" id="PF21305">
    <property type="entry name" value="type_II_gspD_N0"/>
    <property type="match status" value="1"/>
</dbReference>
<dbReference type="GO" id="GO:0015627">
    <property type="term" value="C:type II protein secretion system complex"/>
    <property type="evidence" value="ECO:0007669"/>
    <property type="project" value="InterPro"/>
</dbReference>
<dbReference type="GO" id="GO:0009279">
    <property type="term" value="C:cell outer membrane"/>
    <property type="evidence" value="ECO:0007669"/>
    <property type="project" value="UniProtKB-SubCell"/>
</dbReference>
<dbReference type="PANTHER" id="PTHR30332">
    <property type="entry name" value="PROBABLE GENERAL SECRETION PATHWAY PROTEIN D"/>
    <property type="match status" value="1"/>
</dbReference>
<comment type="similarity">
    <text evidence="2">Belongs to the bacterial secretin family. GSP D subfamily.</text>
</comment>
<feature type="compositionally biased region" description="Polar residues" evidence="11">
    <location>
        <begin position="781"/>
        <end position="798"/>
    </location>
</feature>
<gene>
    <name evidence="16" type="ORF">DES41_102526</name>
</gene>
<evidence type="ECO:0000256" key="7">
    <source>
        <dbReference type="ARBA" id="ARBA00022927"/>
    </source>
</evidence>
<keyword evidence="17" id="KW-1185">Reference proteome</keyword>
<keyword evidence="7" id="KW-0653">Protein transport</keyword>
<evidence type="ECO:0000256" key="10">
    <source>
        <dbReference type="RuleBase" id="RU004004"/>
    </source>
</evidence>
<keyword evidence="9" id="KW-0998">Cell outer membrane</keyword>
<dbReference type="PRINTS" id="PR00811">
    <property type="entry name" value="BCTERIALGSPD"/>
</dbReference>
<dbReference type="GO" id="GO:0015628">
    <property type="term" value="P:protein secretion by the type II secretion system"/>
    <property type="evidence" value="ECO:0007669"/>
    <property type="project" value="InterPro"/>
</dbReference>
<proteinExistence type="inferred from homology"/>
<evidence type="ECO:0000256" key="11">
    <source>
        <dbReference type="SAM" id="MobiDB-lite"/>
    </source>
</evidence>